<proteinExistence type="predicted"/>
<keyword evidence="4 7" id="KW-1133">Transmembrane helix</keyword>
<feature type="domain" description="Thioredoxin" evidence="9">
    <location>
        <begin position="44"/>
        <end position="179"/>
    </location>
</feature>
<keyword evidence="2 7" id="KW-0812">Transmembrane</keyword>
<dbReference type="InterPro" id="IPR044606">
    <property type="entry name" value="APRL4/6"/>
</dbReference>
<gene>
    <name evidence="10" type="ORF">NE237_028170</name>
</gene>
<dbReference type="PROSITE" id="PS51352">
    <property type="entry name" value="THIOREDOXIN_2"/>
    <property type="match status" value="1"/>
</dbReference>
<evidence type="ECO:0000256" key="3">
    <source>
        <dbReference type="ARBA" id="ARBA00022729"/>
    </source>
</evidence>
<dbReference type="PANTHER" id="PTHR46854">
    <property type="entry name" value="5'-ADENYLYLSULFATE REDUCTASE-LIKE 4-RELATED"/>
    <property type="match status" value="1"/>
</dbReference>
<sequence length="328" mass="36550">MATRVWQTGILLFLVFGGVTCAETEPLMIPSSSSLPVCPVVSVADSILQFPDLCWDPDWLSSGGFGGNFVSVTEGDEVSLQKALNLVHRNSHEYVSMLFYASWCPFSRTCRPTFTVLSSLYPSIRHFAVEESAIRPSILSRYGVHGFPTLFLLNSTMRVRYHGSRTLSSLVAFYTDVTGIKPALLGKTSVEEIGNPSNLAKLEDSERESCPFSWARSPENMLRHETYLALATTFVLLRFLYFLYPMLVACAHYIWRRHVRDANLVSLWKLPVAYLNQAVQVSNVLKEPCKRSNLQEGAINARVWASKSLASVSIGDASSSRGYSGNER</sequence>
<dbReference type="OrthoDB" id="19690at2759"/>
<accession>A0A9Q0GRH6</accession>
<evidence type="ECO:0000313" key="10">
    <source>
        <dbReference type="EMBL" id="KAJ4951338.1"/>
    </source>
</evidence>
<evidence type="ECO:0000256" key="4">
    <source>
        <dbReference type="ARBA" id="ARBA00022989"/>
    </source>
</evidence>
<evidence type="ECO:0000256" key="5">
    <source>
        <dbReference type="ARBA" id="ARBA00023136"/>
    </source>
</evidence>
<organism evidence="10 11">
    <name type="scientific">Protea cynaroides</name>
    <dbReference type="NCBI Taxonomy" id="273540"/>
    <lineage>
        <taxon>Eukaryota</taxon>
        <taxon>Viridiplantae</taxon>
        <taxon>Streptophyta</taxon>
        <taxon>Embryophyta</taxon>
        <taxon>Tracheophyta</taxon>
        <taxon>Spermatophyta</taxon>
        <taxon>Magnoliopsida</taxon>
        <taxon>Proteales</taxon>
        <taxon>Proteaceae</taxon>
        <taxon>Protea</taxon>
    </lineage>
</organism>
<protein>
    <recommendedName>
        <fullName evidence="9">Thioredoxin domain-containing protein</fullName>
    </recommendedName>
</protein>
<keyword evidence="3 8" id="KW-0732">Signal</keyword>
<evidence type="ECO:0000259" key="9">
    <source>
        <dbReference type="PROSITE" id="PS51352"/>
    </source>
</evidence>
<reference evidence="10" key="1">
    <citation type="journal article" date="2023" name="Plant J.">
        <title>The genome of the king protea, Protea cynaroides.</title>
        <authorList>
            <person name="Chang J."/>
            <person name="Duong T.A."/>
            <person name="Schoeman C."/>
            <person name="Ma X."/>
            <person name="Roodt D."/>
            <person name="Barker N."/>
            <person name="Li Z."/>
            <person name="Van de Peer Y."/>
            <person name="Mizrachi E."/>
        </authorList>
    </citation>
    <scope>NUCLEOTIDE SEQUENCE</scope>
    <source>
        <tissue evidence="10">Young leaves</tissue>
    </source>
</reference>
<dbReference type="AlphaFoldDB" id="A0A9Q0GRH6"/>
<dbReference type="Pfam" id="PF00085">
    <property type="entry name" value="Thioredoxin"/>
    <property type="match status" value="1"/>
</dbReference>
<evidence type="ECO:0000256" key="2">
    <source>
        <dbReference type="ARBA" id="ARBA00022692"/>
    </source>
</evidence>
<keyword evidence="11" id="KW-1185">Reference proteome</keyword>
<feature type="signal peptide" evidence="8">
    <location>
        <begin position="1"/>
        <end position="21"/>
    </location>
</feature>
<keyword evidence="6" id="KW-0325">Glycoprotein</keyword>
<dbReference type="Proteomes" id="UP001141806">
    <property type="component" value="Unassembled WGS sequence"/>
</dbReference>
<evidence type="ECO:0000256" key="6">
    <source>
        <dbReference type="ARBA" id="ARBA00023180"/>
    </source>
</evidence>
<dbReference type="SUPFAM" id="SSF52833">
    <property type="entry name" value="Thioredoxin-like"/>
    <property type="match status" value="1"/>
</dbReference>
<feature type="transmembrane region" description="Helical" evidence="7">
    <location>
        <begin position="227"/>
        <end position="255"/>
    </location>
</feature>
<name>A0A9Q0GRH6_9MAGN</name>
<dbReference type="InterPro" id="IPR036249">
    <property type="entry name" value="Thioredoxin-like_sf"/>
</dbReference>
<dbReference type="InterPro" id="IPR013766">
    <property type="entry name" value="Thioredoxin_domain"/>
</dbReference>
<evidence type="ECO:0000256" key="1">
    <source>
        <dbReference type="ARBA" id="ARBA00004167"/>
    </source>
</evidence>
<dbReference type="CDD" id="cd02999">
    <property type="entry name" value="PDI_a_ERp44_like"/>
    <property type="match status" value="1"/>
</dbReference>
<dbReference type="Gene3D" id="3.40.30.10">
    <property type="entry name" value="Glutaredoxin"/>
    <property type="match status" value="1"/>
</dbReference>
<dbReference type="GO" id="GO:0016020">
    <property type="term" value="C:membrane"/>
    <property type="evidence" value="ECO:0007669"/>
    <property type="project" value="UniProtKB-SubCell"/>
</dbReference>
<keyword evidence="5 7" id="KW-0472">Membrane</keyword>
<dbReference type="PANTHER" id="PTHR46854:SF1">
    <property type="entry name" value="5'-ADENYLYLSULFATE REDUCTASE-LIKE 4-RELATED"/>
    <property type="match status" value="1"/>
</dbReference>
<dbReference type="EMBL" id="JAMYWD010000012">
    <property type="protein sequence ID" value="KAJ4951338.1"/>
    <property type="molecule type" value="Genomic_DNA"/>
</dbReference>
<comment type="caution">
    <text evidence="10">The sequence shown here is derived from an EMBL/GenBank/DDBJ whole genome shotgun (WGS) entry which is preliminary data.</text>
</comment>
<evidence type="ECO:0000256" key="7">
    <source>
        <dbReference type="SAM" id="Phobius"/>
    </source>
</evidence>
<evidence type="ECO:0000313" key="11">
    <source>
        <dbReference type="Proteomes" id="UP001141806"/>
    </source>
</evidence>
<comment type="subcellular location">
    <subcellularLocation>
        <location evidence="1">Membrane</location>
        <topology evidence="1">Single-pass membrane protein</topology>
    </subcellularLocation>
</comment>
<feature type="chain" id="PRO_5040419032" description="Thioredoxin domain-containing protein" evidence="8">
    <location>
        <begin position="22"/>
        <end position="328"/>
    </location>
</feature>
<evidence type="ECO:0000256" key="8">
    <source>
        <dbReference type="SAM" id="SignalP"/>
    </source>
</evidence>